<dbReference type="EC" id="3.2.1.51" evidence="2"/>
<dbReference type="EMBL" id="PFMR01000244">
    <property type="protein sequence ID" value="PIZ15665.1"/>
    <property type="molecule type" value="Genomic_DNA"/>
</dbReference>
<keyword evidence="3" id="KW-0732">Signal</keyword>
<comment type="caution">
    <text evidence="7">The sequence shown here is derived from an EMBL/GenBank/DDBJ whole genome shotgun (WGS) entry which is preliminary data.</text>
</comment>
<name>A0A2M7S7Z0_9BACT</name>
<gene>
    <name evidence="7" type="ORF">COY52_09175</name>
</gene>
<keyword evidence="4" id="KW-0378">Hydrolase</keyword>
<dbReference type="GO" id="GO:0016139">
    <property type="term" value="P:glycoside catabolic process"/>
    <property type="evidence" value="ECO:0007669"/>
    <property type="project" value="TreeGrafter"/>
</dbReference>
<dbReference type="GO" id="GO:0004560">
    <property type="term" value="F:alpha-L-fucosidase activity"/>
    <property type="evidence" value="ECO:0007669"/>
    <property type="project" value="InterPro"/>
</dbReference>
<dbReference type="GO" id="GO:0005764">
    <property type="term" value="C:lysosome"/>
    <property type="evidence" value="ECO:0007669"/>
    <property type="project" value="TreeGrafter"/>
</dbReference>
<evidence type="ECO:0000256" key="5">
    <source>
        <dbReference type="ARBA" id="ARBA00023295"/>
    </source>
</evidence>
<dbReference type="AlphaFoldDB" id="A0A2M7S7Z0"/>
<organism evidence="7 8">
    <name type="scientific">Candidatus Desantisbacteria bacterium CG_4_10_14_0_8_um_filter_48_22</name>
    <dbReference type="NCBI Taxonomy" id="1974543"/>
    <lineage>
        <taxon>Bacteria</taxon>
        <taxon>Candidatus Desantisiibacteriota</taxon>
    </lineage>
</organism>
<accession>A0A2M7S7Z0</accession>
<dbReference type="Proteomes" id="UP000229307">
    <property type="component" value="Unassembled WGS sequence"/>
</dbReference>
<evidence type="ECO:0000313" key="7">
    <source>
        <dbReference type="EMBL" id="PIZ15665.1"/>
    </source>
</evidence>
<evidence type="ECO:0000256" key="1">
    <source>
        <dbReference type="ARBA" id="ARBA00007951"/>
    </source>
</evidence>
<feature type="domain" description="Glycoside hydrolase family 29 N-terminal" evidence="6">
    <location>
        <begin position="9"/>
        <end position="76"/>
    </location>
</feature>
<feature type="non-terminal residue" evidence="7">
    <location>
        <position position="76"/>
    </location>
</feature>
<dbReference type="InterPro" id="IPR017853">
    <property type="entry name" value="GH"/>
</dbReference>
<evidence type="ECO:0000313" key="8">
    <source>
        <dbReference type="Proteomes" id="UP000229307"/>
    </source>
</evidence>
<dbReference type="PANTHER" id="PTHR10030">
    <property type="entry name" value="ALPHA-L-FUCOSIDASE"/>
    <property type="match status" value="1"/>
</dbReference>
<evidence type="ECO:0000256" key="2">
    <source>
        <dbReference type="ARBA" id="ARBA00012662"/>
    </source>
</evidence>
<dbReference type="InterPro" id="IPR057739">
    <property type="entry name" value="Glyco_hydro_29_N"/>
</dbReference>
<dbReference type="PANTHER" id="PTHR10030:SF37">
    <property type="entry name" value="ALPHA-L-FUCOSIDASE-RELATED"/>
    <property type="match status" value="1"/>
</dbReference>
<evidence type="ECO:0000259" key="6">
    <source>
        <dbReference type="Pfam" id="PF01120"/>
    </source>
</evidence>
<keyword evidence="5" id="KW-0326">Glycosidase</keyword>
<sequence>MKSYLKKIDEVIARGPFEATWESLLKYRVPRWYEDAKFGIFIHWGVYSVPAFLGEWYPRQMYQKDTAEFKHHIETY</sequence>
<dbReference type="Pfam" id="PF01120">
    <property type="entry name" value="Alpha_L_fucos"/>
    <property type="match status" value="1"/>
</dbReference>
<protein>
    <recommendedName>
        <fullName evidence="2">alpha-L-fucosidase</fullName>
        <ecNumber evidence="2">3.2.1.51</ecNumber>
    </recommendedName>
</protein>
<dbReference type="GO" id="GO:0006004">
    <property type="term" value="P:fucose metabolic process"/>
    <property type="evidence" value="ECO:0007669"/>
    <property type="project" value="TreeGrafter"/>
</dbReference>
<dbReference type="Gene3D" id="3.20.20.80">
    <property type="entry name" value="Glycosidases"/>
    <property type="match status" value="1"/>
</dbReference>
<proteinExistence type="inferred from homology"/>
<comment type="similarity">
    <text evidence="1">Belongs to the glycosyl hydrolase 29 family.</text>
</comment>
<dbReference type="InterPro" id="IPR000933">
    <property type="entry name" value="Glyco_hydro_29"/>
</dbReference>
<dbReference type="SUPFAM" id="SSF51445">
    <property type="entry name" value="(Trans)glycosidases"/>
    <property type="match status" value="1"/>
</dbReference>
<reference evidence="8" key="1">
    <citation type="submission" date="2017-09" db="EMBL/GenBank/DDBJ databases">
        <title>Depth-based differentiation of microbial function through sediment-hosted aquifers and enrichment of novel symbionts in the deep terrestrial subsurface.</title>
        <authorList>
            <person name="Probst A.J."/>
            <person name="Ladd B."/>
            <person name="Jarett J.K."/>
            <person name="Geller-Mcgrath D.E."/>
            <person name="Sieber C.M.K."/>
            <person name="Emerson J.B."/>
            <person name="Anantharaman K."/>
            <person name="Thomas B.C."/>
            <person name="Malmstrom R."/>
            <person name="Stieglmeier M."/>
            <person name="Klingl A."/>
            <person name="Woyke T."/>
            <person name="Ryan C.M."/>
            <person name="Banfield J.F."/>
        </authorList>
    </citation>
    <scope>NUCLEOTIDE SEQUENCE [LARGE SCALE GENOMIC DNA]</scope>
</reference>
<evidence type="ECO:0000256" key="4">
    <source>
        <dbReference type="ARBA" id="ARBA00022801"/>
    </source>
</evidence>
<evidence type="ECO:0000256" key="3">
    <source>
        <dbReference type="ARBA" id="ARBA00022729"/>
    </source>
</evidence>